<evidence type="ECO:0000259" key="8">
    <source>
        <dbReference type="SMART" id="SM00479"/>
    </source>
</evidence>
<dbReference type="InterPro" id="IPR044923">
    <property type="entry name" value="PolC_middle_finger_sf"/>
</dbReference>
<dbReference type="InterPro" id="IPR006054">
    <property type="entry name" value="DnaQ"/>
</dbReference>
<dbReference type="InterPro" id="IPR040982">
    <property type="entry name" value="DNA_pol3_finger"/>
</dbReference>
<dbReference type="EC" id="2.7.7.7" evidence="7"/>
<dbReference type="CDD" id="cd06127">
    <property type="entry name" value="DEDDh"/>
    <property type="match status" value="1"/>
</dbReference>
<comment type="catalytic activity">
    <reaction evidence="6 7">
        <text>DNA(n) + a 2'-deoxyribonucleoside 5'-triphosphate = DNA(n+1) + diphosphate</text>
        <dbReference type="Rhea" id="RHEA:22508"/>
        <dbReference type="Rhea" id="RHEA-COMP:17339"/>
        <dbReference type="Rhea" id="RHEA-COMP:17340"/>
        <dbReference type="ChEBI" id="CHEBI:33019"/>
        <dbReference type="ChEBI" id="CHEBI:61560"/>
        <dbReference type="ChEBI" id="CHEBI:173112"/>
        <dbReference type="EC" id="2.7.7.7"/>
    </reaction>
</comment>
<evidence type="ECO:0000256" key="1">
    <source>
        <dbReference type="ARBA" id="ARBA00022679"/>
    </source>
</evidence>
<evidence type="ECO:0000256" key="7">
    <source>
        <dbReference type="HAMAP-Rule" id="MF_00356"/>
    </source>
</evidence>
<evidence type="ECO:0000313" key="9">
    <source>
        <dbReference type="EMBL" id="MDJ1645600.1"/>
    </source>
</evidence>
<dbReference type="NCBIfam" id="TIGR00573">
    <property type="entry name" value="dnaq"/>
    <property type="match status" value="1"/>
</dbReference>
<dbReference type="InterPro" id="IPR036397">
    <property type="entry name" value="RNaseH_sf"/>
</dbReference>
<organism evidence="9 10">
    <name type="scientific">Mycoplasma phocimorsus</name>
    <dbReference type="NCBI Taxonomy" id="3045839"/>
    <lineage>
        <taxon>Bacteria</taxon>
        <taxon>Bacillati</taxon>
        <taxon>Mycoplasmatota</taxon>
        <taxon>Mollicutes</taxon>
        <taxon>Mycoplasmataceae</taxon>
        <taxon>Mycoplasma</taxon>
    </lineage>
</organism>
<keyword evidence="2 7" id="KW-0548">Nucleotidyltransferase</keyword>
<dbReference type="GO" id="GO:0006261">
    <property type="term" value="P:DNA-templated DNA replication"/>
    <property type="evidence" value="ECO:0007669"/>
    <property type="project" value="UniProtKB-UniRule"/>
</dbReference>
<evidence type="ECO:0000256" key="3">
    <source>
        <dbReference type="ARBA" id="ARBA00022705"/>
    </source>
</evidence>
<keyword evidence="10" id="KW-1185">Reference proteome</keyword>
<reference evidence="9" key="1">
    <citation type="submission" date="2023-05" db="EMBL/GenBank/DDBJ databases">
        <title>Mycoplasma phocimorsus sp. nov., isolated from Scandinavian patients with seal finger or septic arthritis after contact with seals.</title>
        <authorList>
            <person name="Skafte-Holm A."/>
            <person name="Pedersen T.R."/>
            <person name="Froelund M."/>
            <person name="Stegger M."/>
            <person name="Qvortrup K."/>
            <person name="Michaels D.L."/>
            <person name="Brown D.R."/>
            <person name="Jensen J.S."/>
        </authorList>
    </citation>
    <scope>NUCLEOTIDE SEQUENCE</scope>
    <source>
        <strain evidence="9">M5725</strain>
    </source>
</reference>
<evidence type="ECO:0000313" key="10">
    <source>
        <dbReference type="Proteomes" id="UP001224428"/>
    </source>
</evidence>
<evidence type="ECO:0000256" key="6">
    <source>
        <dbReference type="ARBA" id="ARBA00049244"/>
    </source>
</evidence>
<dbReference type="Proteomes" id="UP001224428">
    <property type="component" value="Unassembled WGS sequence"/>
</dbReference>
<dbReference type="EMBL" id="JASDDP010000008">
    <property type="protein sequence ID" value="MDJ1645600.1"/>
    <property type="molecule type" value="Genomic_DNA"/>
</dbReference>
<dbReference type="GO" id="GO:0005737">
    <property type="term" value="C:cytoplasm"/>
    <property type="evidence" value="ECO:0007669"/>
    <property type="project" value="UniProtKB-SubCell"/>
</dbReference>
<evidence type="ECO:0000256" key="4">
    <source>
        <dbReference type="ARBA" id="ARBA00022839"/>
    </source>
</evidence>
<keyword evidence="1 7" id="KW-0808">Transferase</keyword>
<dbReference type="InterPro" id="IPR013520">
    <property type="entry name" value="Ribonucl_H"/>
</dbReference>
<keyword evidence="3 7" id="KW-0235">DNA replication</keyword>
<sequence length="1480" mass="170406">MKNIFDIELKEKANPRAVLQKIYNLGEHLNINFSNYDFTKFFYYSNRETNTLYCKVKMKQMMKANDYIKLFSLFIKKDKTLFDDEFGNYTKFEMDELNYTTENFKYIFITILKAFLIDLRIDYHLSIIKKLNSNLNITFEGKVMFDLNPNEFESLHNVENIICKKFANLGFANLSFDYYKLKDSFELEKERIKERALAIKNGVVAELVENTQQSDNRNEWQKKYTFSNLTNKVEEMSLKDIREYDPSRPPIRVKFNAVVFSVEEKPASGRLSARKIVKVADYEEAAILDFWASQNNKFPTPVENIIEGGTYTFIGQLVLNRYGSDFWKINVKEVYDAPDLYPLVSGQEKRIEWHTQSTMSTMDGIRDADILCKESERKGIVGMALLDSDSVQGFPAFFLQKTKNPEYKKIYGTSLSISSRNIDFLVDYTGNDKNLIDYEFVVFDLETTMLAPILGEIIEFGATVVKNGIIKERYQFFLKNSSPLSSFTQELTNITPQMLANAASQKEGLTKIASIIKGRILVAHNAKFDSSYLKEKFAQFDIPYEPYDCFDSIEVVKYLDKTLNKFSLEAVAKKYGVEYDSTVAHRADYDAEVLTHVWERAMQIAREKNMKKLSDFLNIEKELRVKHDARSIKQISLVAKNQVGLKHLYEYISKVNIEMIDEKNFNTPIIFEDEIKYEGLLRGSGTLKSPLYEALFHGTYQDVIEEIKKCDYIEIVPPHDLVHLDIDEKTIHFALNILIKEAKKLNKIVVAVSDARYSHSFEHKFHKVIIHSQGIGGNTHYLFDFRKLRSSSDYFNLEAMPQQFLMTTEQMKNAFKFLDNSQLIQEIVVDNTFLLAKEIEYLEIVKTELLAPKFDDSDIKLKEYVYKRAHELYGDILPEEIEKRIKQEIEPIIEHGFSVIYWISRSLVKSTNEAGYIVGSRGSVGSSIVATLCGITDINPLKPHYRCVKCKHFEFNTDNRYENGFDLPNKNCPKCNIKMVADGHNIAFETFLGFNAEKVPDIDLNFPPDFQKQVHLKVKEIFGEYHTFRAGTISKIQDKTAINKVFKIFGKDVSREWIEYFAKNISGVKQTTGQHAGGIIIIPKDKDITDFTPVNYPASEKNEWKTTHFEYKALHDSILKLDLLGHDDPTAIKMIEELTQKSVKEIPFNDPDVISLFRSAEKLNINEATILGETTGAMGLPEYGTELVRSMLRETQPRSFADLIRVSGLSHGTNVYQNNAQDLMQKKGYKLSQTIACRDDIMDFLVTKNVDKLQAFRIMENVRKGKGLSSDDEILLKKHGINQDYIDSMNKIEYMFPKAHAAAYSMMAYWIAYTKLYDPLVHYATYYTSRFKGDKLDINALALGKVGIKKAIASLEALYENKPGRWDSKDKKSKTGLEIGYELYCRGYKVEKVSIKKSNATEWKIDRENKSIIPPFSAVEGCGEKVAVSIVEARDKAPFISIQDVLDRSSMGKDVKERILELGGFEDLPATNQRKLFNFF</sequence>
<dbReference type="InterPro" id="IPR006308">
    <property type="entry name" value="Pol_III_a_PolC-type_gram_pos"/>
</dbReference>
<dbReference type="FunFam" id="3.30.420.10:FF:000045">
    <property type="entry name" value="3'-5' exonuclease DinG"/>
    <property type="match status" value="1"/>
</dbReference>
<comment type="function">
    <text evidence="7">Required for replicative DNA synthesis. This DNA polymerase also exhibits 3' to 5' exonuclease activity.</text>
</comment>
<keyword evidence="7" id="KW-0540">Nuclease</keyword>
<dbReference type="GO" id="GO:0003677">
    <property type="term" value="F:DNA binding"/>
    <property type="evidence" value="ECO:0007669"/>
    <property type="project" value="UniProtKB-UniRule"/>
</dbReference>
<dbReference type="GO" id="GO:0008408">
    <property type="term" value="F:3'-5' exonuclease activity"/>
    <property type="evidence" value="ECO:0007669"/>
    <property type="project" value="UniProtKB-UniRule"/>
</dbReference>
<dbReference type="InterPro" id="IPR004805">
    <property type="entry name" value="DnaE2/DnaE/PolC"/>
</dbReference>
<dbReference type="InterPro" id="IPR029460">
    <property type="entry name" value="DNAPol_HHH"/>
</dbReference>
<dbReference type="NCBIfam" id="TIGR01405">
    <property type="entry name" value="polC_Gram_pos"/>
    <property type="match status" value="1"/>
</dbReference>
<name>A0AAJ1UWM3_9MOLU</name>
<dbReference type="HAMAP" id="MF_00356">
    <property type="entry name" value="DNApol_PolC"/>
    <property type="match status" value="1"/>
</dbReference>
<keyword evidence="7" id="KW-0963">Cytoplasm</keyword>
<dbReference type="RefSeq" id="WP_283827130.1">
    <property type="nucleotide sequence ID" value="NZ_JASDDP010000008.1"/>
</dbReference>
<dbReference type="PANTHER" id="PTHR32294:SF5">
    <property type="entry name" value="DNA POLYMERASE III POLC-TYPE"/>
    <property type="match status" value="1"/>
</dbReference>
<dbReference type="SUPFAM" id="SSF53098">
    <property type="entry name" value="Ribonuclease H-like"/>
    <property type="match status" value="1"/>
</dbReference>
<dbReference type="InterPro" id="IPR012337">
    <property type="entry name" value="RNaseH-like_sf"/>
</dbReference>
<keyword evidence="4 7" id="KW-0269">Exonuclease</keyword>
<comment type="similarity">
    <text evidence="7">Belongs to the DNA polymerase type-C family. PolC subfamily.</text>
</comment>
<feature type="domain" description="Exonuclease" evidence="8">
    <location>
        <begin position="439"/>
        <end position="607"/>
    </location>
</feature>
<protein>
    <recommendedName>
        <fullName evidence="7">DNA polymerase III PolC-type</fullName>
        <shortName evidence="7">PolIII</shortName>
        <ecNumber evidence="7">2.7.7.7</ecNumber>
    </recommendedName>
</protein>
<dbReference type="Gene3D" id="3.30.420.10">
    <property type="entry name" value="Ribonuclease H-like superfamily/Ribonuclease H"/>
    <property type="match status" value="1"/>
</dbReference>
<accession>A0AAJ1UWM3</accession>
<dbReference type="SMART" id="SM00479">
    <property type="entry name" value="EXOIII"/>
    <property type="match status" value="1"/>
</dbReference>
<evidence type="ECO:0000256" key="2">
    <source>
        <dbReference type="ARBA" id="ARBA00022695"/>
    </source>
</evidence>
<dbReference type="Gene3D" id="1.10.150.870">
    <property type="match status" value="1"/>
</dbReference>
<dbReference type="Pfam" id="PF17657">
    <property type="entry name" value="DNA_pol3_finger"/>
    <property type="match status" value="1"/>
</dbReference>
<dbReference type="PANTHER" id="PTHR32294">
    <property type="entry name" value="DNA POLYMERASE III SUBUNIT ALPHA"/>
    <property type="match status" value="1"/>
</dbReference>
<keyword evidence="7" id="KW-0378">Hydrolase</keyword>
<dbReference type="Pfam" id="PF07733">
    <property type="entry name" value="DNA_pol3_alpha"/>
    <property type="match status" value="2"/>
</dbReference>
<dbReference type="Gene3D" id="3.30.1900.20">
    <property type="match status" value="1"/>
</dbReference>
<dbReference type="Gene3D" id="3.20.20.140">
    <property type="entry name" value="Metal-dependent hydrolases"/>
    <property type="match status" value="2"/>
</dbReference>
<comment type="caution">
    <text evidence="9">The sequence shown here is derived from an EMBL/GenBank/DDBJ whole genome shotgun (WGS) entry which is preliminary data.</text>
</comment>
<dbReference type="InterPro" id="IPR011708">
    <property type="entry name" value="DNA_pol3_alpha_NTPase_dom"/>
</dbReference>
<comment type="subcellular location">
    <subcellularLocation>
        <location evidence="7">Cytoplasm</location>
    </subcellularLocation>
</comment>
<dbReference type="Pfam" id="PF00929">
    <property type="entry name" value="RNase_T"/>
    <property type="match status" value="1"/>
</dbReference>
<keyword evidence="5 7" id="KW-0239">DNA-directed DNA polymerase</keyword>
<proteinExistence type="inferred from homology"/>
<dbReference type="NCBIfam" id="NF001688">
    <property type="entry name" value="PRK00448.1"/>
    <property type="match status" value="1"/>
</dbReference>
<dbReference type="Gene3D" id="1.10.150.700">
    <property type="entry name" value="PolC, middle finger domain"/>
    <property type="match status" value="2"/>
</dbReference>
<dbReference type="Pfam" id="PF14579">
    <property type="entry name" value="HHH_6"/>
    <property type="match status" value="1"/>
</dbReference>
<dbReference type="GO" id="GO:0003887">
    <property type="term" value="F:DNA-directed DNA polymerase activity"/>
    <property type="evidence" value="ECO:0007669"/>
    <property type="project" value="UniProtKB-UniRule"/>
</dbReference>
<evidence type="ECO:0000256" key="5">
    <source>
        <dbReference type="ARBA" id="ARBA00022932"/>
    </source>
</evidence>
<gene>
    <name evidence="7" type="primary">polC</name>
    <name evidence="9" type="ORF">QLQ80_00650</name>
</gene>